<gene>
    <name evidence="1" type="ORF">HCDG_00788</name>
</gene>
<dbReference type="OMA" id="PRPAYLM"/>
<protein>
    <recommendedName>
        <fullName evidence="3">AB hydrolase-1 domain-containing protein</fullName>
    </recommendedName>
</protein>
<dbReference type="Proteomes" id="UP000002624">
    <property type="component" value="Unassembled WGS sequence"/>
</dbReference>
<evidence type="ECO:0000313" key="2">
    <source>
        <dbReference type="Proteomes" id="UP000002624"/>
    </source>
</evidence>
<dbReference type="SUPFAM" id="SSF53474">
    <property type="entry name" value="alpha/beta-Hydrolases"/>
    <property type="match status" value="1"/>
</dbReference>
<dbReference type="VEuPathDB" id="FungiDB:HCDG_00788"/>
<dbReference type="OrthoDB" id="10260961at2759"/>
<dbReference type="AlphaFoldDB" id="C6H256"/>
<proteinExistence type="predicted"/>
<dbReference type="PANTHER" id="PTHR42103">
    <property type="entry name" value="ALPHA/BETA-HYDROLASES SUPERFAMILY PROTEIN"/>
    <property type="match status" value="1"/>
</dbReference>
<dbReference type="HOGENOM" id="CLU_035149_0_1_1"/>
<evidence type="ECO:0008006" key="3">
    <source>
        <dbReference type="Google" id="ProtNLM"/>
    </source>
</evidence>
<dbReference type="PANTHER" id="PTHR42103:SF2">
    <property type="entry name" value="AB HYDROLASE-1 DOMAIN-CONTAINING PROTEIN"/>
    <property type="match status" value="1"/>
</dbReference>
<name>C6H256_AJECH</name>
<accession>C6H256</accession>
<organism evidence="1 2">
    <name type="scientific">Ajellomyces capsulatus (strain H143)</name>
    <name type="common">Darling's disease fungus</name>
    <name type="synonym">Histoplasma capsulatum</name>
    <dbReference type="NCBI Taxonomy" id="544712"/>
    <lineage>
        <taxon>Eukaryota</taxon>
        <taxon>Fungi</taxon>
        <taxon>Dikarya</taxon>
        <taxon>Ascomycota</taxon>
        <taxon>Pezizomycotina</taxon>
        <taxon>Eurotiomycetes</taxon>
        <taxon>Eurotiomycetidae</taxon>
        <taxon>Onygenales</taxon>
        <taxon>Ajellomycetaceae</taxon>
        <taxon>Histoplasma</taxon>
    </lineage>
</organism>
<dbReference type="InterPro" id="IPR029058">
    <property type="entry name" value="AB_hydrolase_fold"/>
</dbReference>
<dbReference type="STRING" id="544712.C6H256"/>
<reference evidence="2" key="1">
    <citation type="submission" date="2009-05" db="EMBL/GenBank/DDBJ databases">
        <title>The genome sequence of Ajellomyces capsulatus strain H143.</title>
        <authorList>
            <person name="Champion M."/>
            <person name="Cuomo C.A."/>
            <person name="Ma L.-J."/>
            <person name="Henn M.R."/>
            <person name="Sil A."/>
            <person name="Goldman B."/>
            <person name="Young S.K."/>
            <person name="Kodira C.D."/>
            <person name="Zeng Q."/>
            <person name="Koehrsen M."/>
            <person name="Alvarado L."/>
            <person name="Berlin A.M."/>
            <person name="Borenstein D."/>
            <person name="Chen Z."/>
            <person name="Engels R."/>
            <person name="Freedman E."/>
            <person name="Gellesch M."/>
            <person name="Goldberg J."/>
            <person name="Griggs A."/>
            <person name="Gujja S."/>
            <person name="Heiman D.I."/>
            <person name="Hepburn T.A."/>
            <person name="Howarth C."/>
            <person name="Jen D."/>
            <person name="Larson L."/>
            <person name="Lewis B."/>
            <person name="Mehta T."/>
            <person name="Park D."/>
            <person name="Pearson M."/>
            <person name="Roberts A."/>
            <person name="Saif S."/>
            <person name="Shea T.D."/>
            <person name="Shenoy N."/>
            <person name="Sisk P."/>
            <person name="Stolte C."/>
            <person name="Sykes S."/>
            <person name="Walk T."/>
            <person name="White J."/>
            <person name="Yandava C."/>
            <person name="Klein B."/>
            <person name="McEwen J.G."/>
            <person name="Puccia R."/>
            <person name="Goldman G.H."/>
            <person name="Felipe M.S."/>
            <person name="Nino-Vega G."/>
            <person name="San-Blas G."/>
            <person name="Taylor J.W."/>
            <person name="Mendoza L."/>
            <person name="Galagan J.E."/>
            <person name="Nusbaum C."/>
            <person name="Birren B.W."/>
        </authorList>
    </citation>
    <scope>NUCLEOTIDE SEQUENCE [LARGE SCALE GENOMIC DNA]</scope>
    <source>
        <strain evidence="2">H143</strain>
    </source>
</reference>
<dbReference type="EMBL" id="GG692419">
    <property type="protein sequence ID" value="EER45209.1"/>
    <property type="molecule type" value="Genomic_DNA"/>
</dbReference>
<sequence>MDPLPQSQPQPLRSFTIPSVYDGIRLDCRLFHPHHLSRLESGLSWRSKGAIVAHPYAPIGGNYDNPIVCGIASELLKVGYIVVTFNFRGASESAGRTSWSARPELGDYVSVFGFLIHYLIGIDPDSLRDSLAESWNQRPSPVVDSPESTDESERMEIVLAGYSYGSMIVSHLPSIEVVLRLFAAPVAGSSSAEILQQAEDLSTLWNLEARSELSSQTPTLKSTSSSDGDGKLSRCVSMGSSTGFSGKKSSMERAAAIRQSIKLSRKRLRARFLRGHGLEDQVTDASANVASGVKEIARNMLTPTVSFLLVSPVIPPITNFMTLSLFGSQINLGVTLEGMLVKSIPPEEQLTTHRTLAVFGNNDLFASPKRLRKWALDLRKVLGSMFEFVEIDRAGHFWLEEGTEAQMRTAVRVWACSSSRGDCVYETPPHL</sequence>
<evidence type="ECO:0000313" key="1">
    <source>
        <dbReference type="EMBL" id="EER45209.1"/>
    </source>
</evidence>
<dbReference type="Gene3D" id="3.40.50.1820">
    <property type="entry name" value="alpha/beta hydrolase"/>
    <property type="match status" value="1"/>
</dbReference>